<dbReference type="AlphaFoldDB" id="A0A1W0X1A3"/>
<feature type="repeat" description="Hemopexin" evidence="6">
    <location>
        <begin position="437"/>
        <end position="485"/>
    </location>
</feature>
<dbReference type="InterPro" id="IPR001506">
    <property type="entry name" value="Peptidase_M12A"/>
</dbReference>
<dbReference type="SUPFAM" id="SSF55486">
    <property type="entry name" value="Metalloproteases ('zincins'), catalytic domain"/>
    <property type="match status" value="1"/>
</dbReference>
<keyword evidence="4 7" id="KW-0862">Zinc</keyword>
<dbReference type="Pfam" id="PF01400">
    <property type="entry name" value="Astacin"/>
    <property type="match status" value="1"/>
</dbReference>
<dbReference type="SMART" id="SM00120">
    <property type="entry name" value="HX"/>
    <property type="match status" value="2"/>
</dbReference>
<evidence type="ECO:0000256" key="8">
    <source>
        <dbReference type="RuleBase" id="RU361183"/>
    </source>
</evidence>
<feature type="region of interest" description="Disordered" evidence="9">
    <location>
        <begin position="284"/>
        <end position="336"/>
    </location>
</feature>
<keyword evidence="3 7" id="KW-0378">Hydrolase</keyword>
<dbReference type="InterPro" id="IPR006026">
    <property type="entry name" value="Peptidase_Metallo"/>
</dbReference>
<feature type="repeat" description="Hemopexin" evidence="6">
    <location>
        <begin position="391"/>
        <end position="436"/>
    </location>
</feature>
<dbReference type="PANTHER" id="PTHR10127:SF780">
    <property type="entry name" value="METALLOENDOPEPTIDASE"/>
    <property type="match status" value="1"/>
</dbReference>
<dbReference type="PROSITE" id="PS51642">
    <property type="entry name" value="HEMOPEXIN_2"/>
    <property type="match status" value="2"/>
</dbReference>
<keyword evidence="12" id="KW-1185">Reference proteome</keyword>
<dbReference type="Gene3D" id="3.40.390.10">
    <property type="entry name" value="Collagenase (Catalytic Domain)"/>
    <property type="match status" value="1"/>
</dbReference>
<dbReference type="InterPro" id="IPR018487">
    <property type="entry name" value="Hemopexin-like_repeat"/>
</dbReference>
<proteinExistence type="predicted"/>
<evidence type="ECO:0000256" key="6">
    <source>
        <dbReference type="PROSITE-ProRule" id="PRU01011"/>
    </source>
</evidence>
<feature type="binding site" evidence="7">
    <location>
        <position position="177"/>
    </location>
    <ligand>
        <name>Zn(2+)</name>
        <dbReference type="ChEBI" id="CHEBI:29105"/>
        <note>catalytic</note>
    </ligand>
</feature>
<dbReference type="CDD" id="cd04280">
    <property type="entry name" value="ZnMc_astacin_like"/>
    <property type="match status" value="1"/>
</dbReference>
<sequence length="560" mass="63876">MLSRGVVALLFLVSGLASFYYDVDAMVIPQPNEEETVQSQQREPTSSAHQDDDDSQLSGPNADEVGSFVEGDMIYPGGFERHVRAVTNQDYRKWLGAIVPYSIDSYYSSAQRQIIYSAIDEIQSKTCINFVERSTEADYIRIGPGEGCSSYVGRRGGQQVVTLDPWRCLSEVGVVAHELLHVLGFYHEHTRLDRDAYIDVLWNNMEGGREVNFHKRSPGTIDTMGKGYDYNSVMHYSAYAFAVSDRQPTLMPRYPTISLKSLGQRRELSALDVEKVNSYYCDGRGRSKDRISEEPLQPEYSYPKEKPKRQSTTTTPAPTTTVVRRDTVRPRRPSASLQFDSPCDGTFRTKAMLSTLDDNMIIMSSKHFWVVDPHRYLSKALQIRDYYPELPDDIDAAFTWINGHTYFFKGRSYWKYQSHQQLEGYPQDISHGFPGLPDSIDAAFLWTEGKIIFVKDSKYWVLHPTFFNQVRGPYPLPTDYEFPQKIQAGLEWPSVSAMDPDAGSTDVWILADQVLYPIDRTDLRIAPGQRPQKLKDWLRCDLYTTSDRLADPDVLPVVSL</sequence>
<dbReference type="PANTHER" id="PTHR10127">
    <property type="entry name" value="DISCOIDIN, CUB, EGF, LAMININ , AND ZINC METALLOPROTEASE DOMAIN CONTAINING"/>
    <property type="match status" value="1"/>
</dbReference>
<reference evidence="12" key="1">
    <citation type="submission" date="2017-01" db="EMBL/GenBank/DDBJ databases">
        <title>Comparative genomics of anhydrobiosis in the tardigrade Hypsibius dujardini.</title>
        <authorList>
            <person name="Yoshida Y."/>
            <person name="Koutsovoulos G."/>
            <person name="Laetsch D."/>
            <person name="Stevens L."/>
            <person name="Kumar S."/>
            <person name="Horikawa D."/>
            <person name="Ishino K."/>
            <person name="Komine S."/>
            <person name="Tomita M."/>
            <person name="Blaxter M."/>
            <person name="Arakawa K."/>
        </authorList>
    </citation>
    <scope>NUCLEOTIDE SEQUENCE [LARGE SCALE GENOMIC DNA]</scope>
    <source>
        <strain evidence="12">Z151</strain>
    </source>
</reference>
<dbReference type="InterPro" id="IPR034035">
    <property type="entry name" value="Astacin-like_dom"/>
</dbReference>
<dbReference type="Gene3D" id="2.110.10.10">
    <property type="entry name" value="Hemopexin-like domain"/>
    <property type="match status" value="1"/>
</dbReference>
<protein>
    <recommendedName>
        <fullName evidence="8">Metalloendopeptidase</fullName>
        <ecNumber evidence="8">3.4.24.-</ecNumber>
    </recommendedName>
</protein>
<feature type="region of interest" description="Disordered" evidence="9">
    <location>
        <begin position="32"/>
        <end position="67"/>
    </location>
</feature>
<accession>A0A1W0X1A3</accession>
<gene>
    <name evidence="11" type="ORF">BV898_04836</name>
</gene>
<dbReference type="PRINTS" id="PR00480">
    <property type="entry name" value="ASTACIN"/>
</dbReference>
<evidence type="ECO:0000256" key="4">
    <source>
        <dbReference type="ARBA" id="ARBA00022833"/>
    </source>
</evidence>
<dbReference type="GO" id="GO:0004222">
    <property type="term" value="F:metalloendopeptidase activity"/>
    <property type="evidence" value="ECO:0007669"/>
    <property type="project" value="UniProtKB-UniRule"/>
</dbReference>
<dbReference type="InterPro" id="IPR036375">
    <property type="entry name" value="Hemopexin-like_dom_sf"/>
</dbReference>
<dbReference type="Proteomes" id="UP000192578">
    <property type="component" value="Unassembled WGS sequence"/>
</dbReference>
<evidence type="ECO:0000256" key="5">
    <source>
        <dbReference type="ARBA" id="ARBA00023049"/>
    </source>
</evidence>
<evidence type="ECO:0000259" key="10">
    <source>
        <dbReference type="PROSITE" id="PS51864"/>
    </source>
</evidence>
<evidence type="ECO:0000256" key="9">
    <source>
        <dbReference type="SAM" id="MobiDB-lite"/>
    </source>
</evidence>
<dbReference type="InterPro" id="IPR024079">
    <property type="entry name" value="MetalloPept_cat_dom_sf"/>
</dbReference>
<feature type="binding site" evidence="7">
    <location>
        <position position="187"/>
    </location>
    <ligand>
        <name>Zn(2+)</name>
        <dbReference type="ChEBI" id="CHEBI:29105"/>
        <note>catalytic</note>
    </ligand>
</feature>
<dbReference type="GO" id="GO:0006508">
    <property type="term" value="P:proteolysis"/>
    <property type="evidence" value="ECO:0007669"/>
    <property type="project" value="UniProtKB-KW"/>
</dbReference>
<evidence type="ECO:0000256" key="7">
    <source>
        <dbReference type="PROSITE-ProRule" id="PRU01211"/>
    </source>
</evidence>
<dbReference type="SUPFAM" id="SSF50923">
    <property type="entry name" value="Hemopexin-like domain"/>
    <property type="match status" value="1"/>
</dbReference>
<dbReference type="PROSITE" id="PS51864">
    <property type="entry name" value="ASTACIN"/>
    <property type="match status" value="1"/>
</dbReference>
<evidence type="ECO:0000256" key="3">
    <source>
        <dbReference type="ARBA" id="ARBA00022801"/>
    </source>
</evidence>
<feature type="active site" evidence="7">
    <location>
        <position position="178"/>
    </location>
</feature>
<organism evidence="11 12">
    <name type="scientific">Hypsibius exemplaris</name>
    <name type="common">Freshwater tardigrade</name>
    <dbReference type="NCBI Taxonomy" id="2072580"/>
    <lineage>
        <taxon>Eukaryota</taxon>
        <taxon>Metazoa</taxon>
        <taxon>Ecdysozoa</taxon>
        <taxon>Tardigrada</taxon>
        <taxon>Eutardigrada</taxon>
        <taxon>Parachela</taxon>
        <taxon>Hypsibioidea</taxon>
        <taxon>Hypsibiidae</taxon>
        <taxon>Hypsibius</taxon>
    </lineage>
</organism>
<keyword evidence="1 7" id="KW-0645">Protease</keyword>
<dbReference type="EMBL" id="MTYJ01000025">
    <property type="protein sequence ID" value="OQV21072.1"/>
    <property type="molecule type" value="Genomic_DNA"/>
</dbReference>
<keyword evidence="5 7" id="KW-0482">Metalloprotease</keyword>
<evidence type="ECO:0000313" key="12">
    <source>
        <dbReference type="Proteomes" id="UP000192578"/>
    </source>
</evidence>
<dbReference type="EC" id="3.4.24.-" evidence="8"/>
<comment type="cofactor">
    <cofactor evidence="7 8">
        <name>Zn(2+)</name>
        <dbReference type="ChEBI" id="CHEBI:29105"/>
    </cofactor>
    <text evidence="7 8">Binds 1 zinc ion per subunit.</text>
</comment>
<keyword evidence="2 7" id="KW-0479">Metal-binding</keyword>
<evidence type="ECO:0000313" key="11">
    <source>
        <dbReference type="EMBL" id="OQV21072.1"/>
    </source>
</evidence>
<feature type="domain" description="Peptidase M12A" evidence="10">
    <location>
        <begin position="84"/>
        <end position="282"/>
    </location>
</feature>
<comment type="caution">
    <text evidence="11">The sequence shown here is derived from an EMBL/GenBank/DDBJ whole genome shotgun (WGS) entry which is preliminary data.</text>
</comment>
<evidence type="ECO:0000256" key="2">
    <source>
        <dbReference type="ARBA" id="ARBA00022723"/>
    </source>
</evidence>
<feature type="compositionally biased region" description="Polar residues" evidence="9">
    <location>
        <begin position="37"/>
        <end position="48"/>
    </location>
</feature>
<feature type="signal peptide" evidence="8">
    <location>
        <begin position="1"/>
        <end position="25"/>
    </location>
</feature>
<feature type="compositionally biased region" description="Basic and acidic residues" evidence="9">
    <location>
        <begin position="284"/>
        <end position="293"/>
    </location>
</feature>
<evidence type="ECO:0000256" key="1">
    <source>
        <dbReference type="ARBA" id="ARBA00022670"/>
    </source>
</evidence>
<comment type="caution">
    <text evidence="7">Lacks conserved residue(s) required for the propagation of feature annotation.</text>
</comment>
<feature type="chain" id="PRO_5011815964" description="Metalloendopeptidase" evidence="8">
    <location>
        <begin position="26"/>
        <end position="560"/>
    </location>
</feature>
<dbReference type="OrthoDB" id="291007at2759"/>
<dbReference type="SMART" id="SM00235">
    <property type="entry name" value="ZnMc"/>
    <property type="match status" value="1"/>
</dbReference>
<feature type="compositionally biased region" description="Low complexity" evidence="9">
    <location>
        <begin position="312"/>
        <end position="322"/>
    </location>
</feature>
<dbReference type="Pfam" id="PF00045">
    <property type="entry name" value="Hemopexin"/>
    <property type="match status" value="2"/>
</dbReference>
<name>A0A1W0X1A3_HYPEX</name>
<feature type="binding site" evidence="7">
    <location>
        <position position="181"/>
    </location>
    <ligand>
        <name>Zn(2+)</name>
        <dbReference type="ChEBI" id="CHEBI:29105"/>
        <note>catalytic</note>
    </ligand>
</feature>
<keyword evidence="8" id="KW-0732">Signal</keyword>
<dbReference type="GO" id="GO:0008270">
    <property type="term" value="F:zinc ion binding"/>
    <property type="evidence" value="ECO:0007669"/>
    <property type="project" value="UniProtKB-UniRule"/>
</dbReference>